<dbReference type="OrthoDB" id="794403at2"/>
<evidence type="ECO:0000313" key="1">
    <source>
        <dbReference type="EMBL" id="OYQ36779.1"/>
    </source>
</evidence>
<dbReference type="AlphaFoldDB" id="A0A255Z5Q6"/>
<name>A0A255Z5Q6_9FLAO</name>
<reference evidence="1 2" key="1">
    <citation type="submission" date="2017-07" db="EMBL/GenBank/DDBJ databases">
        <title>Flavobacterium cyanobacteriorum sp. nov., isolated from cyanobacterial aggregates in a eutrophic lake.</title>
        <authorList>
            <person name="Cai H."/>
        </authorList>
    </citation>
    <scope>NUCLEOTIDE SEQUENCE [LARGE SCALE GENOMIC DNA]</scope>
    <source>
        <strain evidence="1 2">TH021</strain>
    </source>
</reference>
<proteinExistence type="predicted"/>
<dbReference type="EMBL" id="NOXV01000266">
    <property type="protein sequence ID" value="OYQ36779.1"/>
    <property type="molecule type" value="Genomic_DNA"/>
</dbReference>
<evidence type="ECO:0000313" key="2">
    <source>
        <dbReference type="Proteomes" id="UP000216605"/>
    </source>
</evidence>
<dbReference type="RefSeq" id="WP_094414876.1">
    <property type="nucleotide sequence ID" value="NZ_NOXV01000266.1"/>
</dbReference>
<sequence length="155" mass="17053">MKNYILPVLLLIVAVSCKKKDEPMPAAKTPVAKENAAPAKSHNESLCFLKVVAKDSISLHFTKKGDSIMGTLRSVPFEKDAKQISFKGRYTGPLVTVIGNTSAEGMFYKEELIFTLTDSTVAVKFGEMIEGDDGIWMYKNKKAASEQVLAKIPCY</sequence>
<accession>A0A255Z5Q6</accession>
<dbReference type="Proteomes" id="UP000216605">
    <property type="component" value="Unassembled WGS sequence"/>
</dbReference>
<keyword evidence="2" id="KW-1185">Reference proteome</keyword>
<dbReference type="PROSITE" id="PS51257">
    <property type="entry name" value="PROKAR_LIPOPROTEIN"/>
    <property type="match status" value="1"/>
</dbReference>
<comment type="caution">
    <text evidence="1">The sequence shown here is derived from an EMBL/GenBank/DDBJ whole genome shotgun (WGS) entry which is preliminary data.</text>
</comment>
<protein>
    <submittedName>
        <fullName evidence="1">Uncharacterized protein</fullName>
    </submittedName>
</protein>
<organism evidence="1 2">
    <name type="scientific">Flavobacterium cyanobacteriorum</name>
    <dbReference type="NCBI Taxonomy" id="2022802"/>
    <lineage>
        <taxon>Bacteria</taxon>
        <taxon>Pseudomonadati</taxon>
        <taxon>Bacteroidota</taxon>
        <taxon>Flavobacteriia</taxon>
        <taxon>Flavobacteriales</taxon>
        <taxon>Flavobacteriaceae</taxon>
        <taxon>Flavobacterium</taxon>
    </lineage>
</organism>
<gene>
    <name evidence="1" type="ORF">CHU92_09290</name>
</gene>